<evidence type="ECO:0000313" key="7">
    <source>
        <dbReference type="Proteomes" id="UP000663419"/>
    </source>
</evidence>
<keyword evidence="2 6" id="KW-0240">DNA-directed RNA polymerase</keyword>
<dbReference type="GO" id="GO:0003677">
    <property type="term" value="F:DNA binding"/>
    <property type="evidence" value="ECO:0007669"/>
    <property type="project" value="InterPro"/>
</dbReference>
<feature type="compositionally biased region" description="Basic and acidic residues" evidence="5">
    <location>
        <begin position="37"/>
        <end position="46"/>
    </location>
</feature>
<dbReference type="Pfam" id="PF05132">
    <property type="entry name" value="RNA_pol_Rpc4"/>
    <property type="match status" value="1"/>
</dbReference>
<evidence type="ECO:0000256" key="2">
    <source>
        <dbReference type="ARBA" id="ARBA00022478"/>
    </source>
</evidence>
<feature type="compositionally biased region" description="Basic and acidic residues" evidence="5">
    <location>
        <begin position="200"/>
        <end position="209"/>
    </location>
</feature>
<feature type="compositionally biased region" description="Acidic residues" evidence="5">
    <location>
        <begin position="189"/>
        <end position="199"/>
    </location>
</feature>
<dbReference type="GO" id="GO:0005666">
    <property type="term" value="C:RNA polymerase III complex"/>
    <property type="evidence" value="ECO:0007669"/>
    <property type="project" value="InterPro"/>
</dbReference>
<evidence type="ECO:0000256" key="5">
    <source>
        <dbReference type="SAM" id="MobiDB-lite"/>
    </source>
</evidence>
<name>A0A8A1L7W1_AJEC8</name>
<dbReference type="VEuPathDB" id="FungiDB:I7I53_10611"/>
<dbReference type="PANTHER" id="PTHR13408:SF0">
    <property type="entry name" value="DNA-DIRECTED RNA POLYMERASE III SUBUNIT RPC4"/>
    <property type="match status" value="1"/>
</dbReference>
<protein>
    <submittedName>
        <fullName evidence="6">DNA-directed RNA polymerase III RPC4</fullName>
    </submittedName>
</protein>
<dbReference type="Proteomes" id="UP000663419">
    <property type="component" value="Chromosome 1"/>
</dbReference>
<evidence type="ECO:0000256" key="1">
    <source>
        <dbReference type="ARBA" id="ARBA00004123"/>
    </source>
</evidence>
<feature type="compositionally biased region" description="Basic and acidic residues" evidence="5">
    <location>
        <begin position="148"/>
        <end position="168"/>
    </location>
</feature>
<keyword evidence="3" id="KW-0804">Transcription</keyword>
<dbReference type="PANTHER" id="PTHR13408">
    <property type="entry name" value="DNA-DIRECTED RNA POLYMERASE III"/>
    <property type="match status" value="1"/>
</dbReference>
<feature type="compositionally biased region" description="Basic and acidic residues" evidence="5">
    <location>
        <begin position="18"/>
        <end position="28"/>
    </location>
</feature>
<evidence type="ECO:0000313" key="6">
    <source>
        <dbReference type="EMBL" id="QSS50056.1"/>
    </source>
</evidence>
<proteinExistence type="predicted"/>
<dbReference type="GO" id="GO:0042797">
    <property type="term" value="P:tRNA transcription by RNA polymerase III"/>
    <property type="evidence" value="ECO:0007669"/>
    <property type="project" value="TreeGrafter"/>
</dbReference>
<dbReference type="InterPro" id="IPR007811">
    <property type="entry name" value="RPC4"/>
</dbReference>
<sequence length="380" mass="41428">MRARSPTGDRTGKGLRPVRVERQEHQERSIGINTDASSEKSAELRRQARTKVKEKHGGVESLFVQDSEEEADDARGGEGDDLVEITSEKAVGGTLYGGIRIKEEPTDDRDVLMTDAIPQGVDDRPATSDTGPLAPTAPKPKARKSKVTIHDPRSKLQTEEERQEWDRHEQDIEHIKQALGTITTHDPPAEESQDAEQEDETKAVEAPRDERSGRLFLIQFPPMTPNLVPPWPDMDEMDQDVVETGARASTQQSPNPTIKKEVTDGLTAPMPTLSGNGTVIPAPLITATNSTLPPGRVGKLNIHQSGRATIDWGGISFELTKGSDVEFLQDAIVASGEQPKPTGTDEGLHPADLEAKTVWAMSQVNGKFVVTPDWEALLGI</sequence>
<dbReference type="AlphaFoldDB" id="A0A8A1L7W1"/>
<feature type="region of interest" description="Disordered" evidence="5">
    <location>
        <begin position="118"/>
        <end position="168"/>
    </location>
</feature>
<organism evidence="6 7">
    <name type="scientific">Ajellomyces capsulatus (strain H88)</name>
    <name type="common">Darling's disease fungus</name>
    <name type="synonym">Histoplasma capsulatum</name>
    <dbReference type="NCBI Taxonomy" id="544711"/>
    <lineage>
        <taxon>Eukaryota</taxon>
        <taxon>Fungi</taxon>
        <taxon>Dikarya</taxon>
        <taxon>Ascomycota</taxon>
        <taxon>Pezizomycotina</taxon>
        <taxon>Eurotiomycetes</taxon>
        <taxon>Eurotiomycetidae</taxon>
        <taxon>Onygenales</taxon>
        <taxon>Ajellomycetaceae</taxon>
        <taxon>Histoplasma</taxon>
    </lineage>
</organism>
<gene>
    <name evidence="6" type="primary">RPC4</name>
    <name evidence="6" type="ORF">I7I53_10611</name>
</gene>
<feature type="region of interest" description="Disordered" evidence="5">
    <location>
        <begin position="1"/>
        <end position="86"/>
    </location>
</feature>
<keyword evidence="4" id="KW-0539">Nucleus</keyword>
<reference evidence="6" key="1">
    <citation type="submission" date="2021-01" db="EMBL/GenBank/DDBJ databases">
        <title>Chromosome-level genome assembly of a human fungal pathogen reveals clustering of transcriptionally co-regulated genes.</title>
        <authorList>
            <person name="Voorhies M."/>
            <person name="Cohen S."/>
            <person name="Shea T.P."/>
            <person name="Petrus S."/>
            <person name="Munoz J.F."/>
            <person name="Poplawski S."/>
            <person name="Goldman W.E."/>
            <person name="Michael T."/>
            <person name="Cuomo C.A."/>
            <person name="Sil A."/>
            <person name="Beyhan S."/>
        </authorList>
    </citation>
    <scope>NUCLEOTIDE SEQUENCE</scope>
    <source>
        <strain evidence="6">H88</strain>
    </source>
</reference>
<comment type="subcellular location">
    <subcellularLocation>
        <location evidence="1">Nucleus</location>
    </subcellularLocation>
</comment>
<feature type="region of interest" description="Disordered" evidence="5">
    <location>
        <begin position="181"/>
        <end position="209"/>
    </location>
</feature>
<evidence type="ECO:0000256" key="4">
    <source>
        <dbReference type="ARBA" id="ARBA00023242"/>
    </source>
</evidence>
<dbReference type="EMBL" id="CP069102">
    <property type="protein sequence ID" value="QSS50056.1"/>
    <property type="molecule type" value="Genomic_DNA"/>
</dbReference>
<evidence type="ECO:0000256" key="3">
    <source>
        <dbReference type="ARBA" id="ARBA00023163"/>
    </source>
</evidence>
<accession>A0A8A1L7W1</accession>